<organism evidence="1 2">
    <name type="scientific">Legionella bononiensis</name>
    <dbReference type="NCBI Taxonomy" id="2793102"/>
    <lineage>
        <taxon>Bacteria</taxon>
        <taxon>Pseudomonadati</taxon>
        <taxon>Pseudomonadota</taxon>
        <taxon>Gammaproteobacteria</taxon>
        <taxon>Legionellales</taxon>
        <taxon>Legionellaceae</taxon>
        <taxon>Legionella</taxon>
    </lineage>
</organism>
<dbReference type="RefSeq" id="WP_203107356.1">
    <property type="nucleotide sequence ID" value="NZ_JADOBG010000001.1"/>
</dbReference>
<protein>
    <submittedName>
        <fullName evidence="1">Uncharacterized protein</fullName>
    </submittedName>
</protein>
<accession>A0ABS1W6S7</accession>
<gene>
    <name evidence="1" type="ORF">I5282_00595</name>
</gene>
<dbReference type="Proteomes" id="UP000809910">
    <property type="component" value="Unassembled WGS sequence"/>
</dbReference>
<name>A0ABS1W6S7_9GAMM</name>
<sequence length="103" mass="11310">MNSLNKPDTNEALLSFPEQFKQGESILKQAPNGDSFIESIRSVLAKAPIIGVLFKSDGELKADKIDHCVVTMFKHQLVELKSGNDNTIASEDTEVYQSTPKAT</sequence>
<reference evidence="1 2" key="1">
    <citation type="submission" date="2020-12" db="EMBL/GenBank/DDBJ databases">
        <title>WGS of Legionella: environmental sample.</title>
        <authorList>
            <person name="Cristino S."/>
            <person name="Girolamini L."/>
            <person name="Salaris S."/>
            <person name="Pascale M.R."/>
            <person name="Mazzotta M."/>
            <person name="Orsini M."/>
            <person name="Grottola A."/>
        </authorList>
    </citation>
    <scope>NUCLEOTIDE SEQUENCE [LARGE SCALE GENOMIC DNA]</scope>
    <source>
        <strain evidence="1 2">30cs62</strain>
    </source>
</reference>
<proteinExistence type="predicted"/>
<dbReference type="EMBL" id="JADWVN010000002">
    <property type="protein sequence ID" value="MBL7525064.1"/>
    <property type="molecule type" value="Genomic_DNA"/>
</dbReference>
<evidence type="ECO:0000313" key="1">
    <source>
        <dbReference type="EMBL" id="MBL7525064.1"/>
    </source>
</evidence>
<comment type="caution">
    <text evidence="1">The sequence shown here is derived from an EMBL/GenBank/DDBJ whole genome shotgun (WGS) entry which is preliminary data.</text>
</comment>
<keyword evidence="2" id="KW-1185">Reference proteome</keyword>
<evidence type="ECO:0000313" key="2">
    <source>
        <dbReference type="Proteomes" id="UP000809910"/>
    </source>
</evidence>